<feature type="compositionally biased region" description="Low complexity" evidence="1">
    <location>
        <begin position="458"/>
        <end position="470"/>
    </location>
</feature>
<feature type="signal peptide" evidence="2">
    <location>
        <begin position="1"/>
        <end position="17"/>
    </location>
</feature>
<evidence type="ECO:0000313" key="3">
    <source>
        <dbReference type="EMBL" id="CEK74244.1"/>
    </source>
</evidence>
<dbReference type="AlphaFoldDB" id="A0A0B7A012"/>
<protein>
    <submittedName>
        <fullName evidence="3">Uncharacterized protein</fullName>
    </submittedName>
</protein>
<dbReference type="PANTHER" id="PTHR32000">
    <property type="entry name" value="SIMILAR TO HYPOTHETICAL PROTEIN"/>
    <property type="match status" value="1"/>
</dbReference>
<accession>A0A0B7A012</accession>
<reference evidence="3" key="1">
    <citation type="submission" date="2014-12" db="EMBL/GenBank/DDBJ databases">
        <title>Insight into the proteome of Arion vulgaris.</title>
        <authorList>
            <person name="Aradska J."/>
            <person name="Bulat T."/>
            <person name="Smidak R."/>
            <person name="Sarate P."/>
            <person name="Gangsoo J."/>
            <person name="Sialana F."/>
            <person name="Bilban M."/>
            <person name="Lubec G."/>
        </authorList>
    </citation>
    <scope>NUCLEOTIDE SEQUENCE</scope>
    <source>
        <tissue evidence="3">Skin</tissue>
    </source>
</reference>
<sequence length="500" mass="55597">RTQRLIIFVVLFHSISGLVIMTSQSGIHIYMEKHRIRALFEELMNKVLRDMPEEPLVYLLRAVYKKAGMEIPQTLRYGGLRKSTSDLQKTISPERRSRSAAVSMSADMAALRLRSTSPTRATKFKDGAKSTKQKPEWNSDNKTKSSFDELWDETAAAKKENILSKSSVLRRSNMKQGSTLASAWASLGLGEEVEGYTSPAYQGQRQNQGPDKISDTELLAMENVKRSSRSQTNLTPPPTPVISSGHYINSRKMESIKHKQELGQLLGSTDHKLTDSGIGLDLLKDDNDDDAIELLENGEDLKLEGVKNIPKTGFKLSKNVRHRKNEPCMKLSINAYVYSSENADKFVTSETEGYTSDADEDEEFESVSQVSGPRQPVWNVPGSQILAGDAIPLQPSYSTSVAQDLHPQRRTYIERALLASAPAHLLQQPADNTGNLVAATKQWSTGAKNVSLDIVPKTSRSVHSTSSASAWRLPDDTDADSEYDWNQRVNTKPARDPRAY</sequence>
<dbReference type="SUPFAM" id="SSF47391">
    <property type="entry name" value="Dimerization-anchoring domain of cAMP-dependent PK regulatory subunit"/>
    <property type="match status" value="1"/>
</dbReference>
<feature type="non-terminal residue" evidence="3">
    <location>
        <position position="1"/>
    </location>
</feature>
<evidence type="ECO:0000256" key="1">
    <source>
        <dbReference type="SAM" id="MobiDB-lite"/>
    </source>
</evidence>
<dbReference type="InterPro" id="IPR040687">
    <property type="entry name" value="DUF5586"/>
</dbReference>
<proteinExistence type="predicted"/>
<evidence type="ECO:0000256" key="2">
    <source>
        <dbReference type="SAM" id="SignalP"/>
    </source>
</evidence>
<gene>
    <name evidence="3" type="primary">ORF90262</name>
</gene>
<feature type="chain" id="PRO_5002111401" evidence="2">
    <location>
        <begin position="18"/>
        <end position="500"/>
    </location>
</feature>
<feature type="compositionally biased region" description="Basic and acidic residues" evidence="1">
    <location>
        <begin position="123"/>
        <end position="144"/>
    </location>
</feature>
<keyword evidence="2" id="KW-0732">Signal</keyword>
<dbReference type="PANTHER" id="PTHR32000:SF3">
    <property type="entry name" value="RIKEN CDNA A830018L16 GENE"/>
    <property type="match status" value="1"/>
</dbReference>
<dbReference type="EMBL" id="HACG01027379">
    <property type="protein sequence ID" value="CEK74244.1"/>
    <property type="molecule type" value="Transcribed_RNA"/>
</dbReference>
<feature type="region of interest" description="Disordered" evidence="1">
    <location>
        <begin position="115"/>
        <end position="144"/>
    </location>
</feature>
<feature type="region of interest" description="Disordered" evidence="1">
    <location>
        <begin position="458"/>
        <end position="500"/>
    </location>
</feature>
<name>A0A0B7A012_9EUPU</name>
<organism evidence="3">
    <name type="scientific">Arion vulgaris</name>
    <dbReference type="NCBI Taxonomy" id="1028688"/>
    <lineage>
        <taxon>Eukaryota</taxon>
        <taxon>Metazoa</taxon>
        <taxon>Spiralia</taxon>
        <taxon>Lophotrochozoa</taxon>
        <taxon>Mollusca</taxon>
        <taxon>Gastropoda</taxon>
        <taxon>Heterobranchia</taxon>
        <taxon>Euthyneura</taxon>
        <taxon>Panpulmonata</taxon>
        <taxon>Eupulmonata</taxon>
        <taxon>Stylommatophora</taxon>
        <taxon>Helicina</taxon>
        <taxon>Arionoidea</taxon>
        <taxon>Arionidae</taxon>
        <taxon>Arion</taxon>
    </lineage>
</organism>